<keyword evidence="6 9" id="KW-0408">Iron</keyword>
<dbReference type="RefSeq" id="WP_207299851.1">
    <property type="nucleotide sequence ID" value="NZ_CP071444.1"/>
</dbReference>
<comment type="similarity">
    <text evidence="9">Belongs to the radical SAM superfamily. Lipoyl synthase family.</text>
</comment>
<keyword evidence="3 9" id="KW-0808">Transferase</keyword>
<keyword evidence="7 9" id="KW-0411">Iron-sulfur</keyword>
<evidence type="ECO:0000256" key="6">
    <source>
        <dbReference type="ARBA" id="ARBA00023004"/>
    </source>
</evidence>
<organism evidence="11 12">
    <name type="scientific">Alkalibacter rhizosphaerae</name>
    <dbReference type="NCBI Taxonomy" id="2815577"/>
    <lineage>
        <taxon>Bacteria</taxon>
        <taxon>Bacillati</taxon>
        <taxon>Bacillota</taxon>
        <taxon>Clostridia</taxon>
        <taxon>Eubacteriales</taxon>
        <taxon>Eubacteriaceae</taxon>
        <taxon>Alkalibacter</taxon>
    </lineage>
</organism>
<keyword evidence="1 9" id="KW-0004">4Fe-4S</keyword>
<feature type="binding site" evidence="9">
    <location>
        <position position="35"/>
    </location>
    <ligand>
        <name>[4Fe-4S] cluster</name>
        <dbReference type="ChEBI" id="CHEBI:49883"/>
        <label>1</label>
    </ligand>
</feature>
<dbReference type="PANTHER" id="PTHR10949:SF0">
    <property type="entry name" value="LIPOYL SYNTHASE, MITOCHONDRIAL"/>
    <property type="match status" value="1"/>
</dbReference>
<dbReference type="GO" id="GO:0005737">
    <property type="term" value="C:cytoplasm"/>
    <property type="evidence" value="ECO:0007669"/>
    <property type="project" value="UniProtKB-SubCell"/>
</dbReference>
<comment type="subcellular location">
    <subcellularLocation>
        <location evidence="9">Cytoplasm</location>
    </subcellularLocation>
</comment>
<dbReference type="PIRSF" id="PIRSF005963">
    <property type="entry name" value="Lipoyl_synth"/>
    <property type="match status" value="1"/>
</dbReference>
<keyword evidence="12" id="KW-1185">Reference proteome</keyword>
<sequence>METSRRPEWLKIKVNVGKSLEVTDMLRSLGLNTVCEAANCPNKVECFTKKTATFMILGSNCTRNCTFCNVEKHETTPVDPQEPENIADAIEKMGMKHVVITSVTRDDLSDGGSNQFAAVIQKIKVQNKKVTVEVLIPDFQGDHKSLLNVIKAHPEIINHNIETVPRLYSEVRPMAIYERSLKLLASVKKEDETIITKSGIMVGLGETYDEVMEVFRELRSVDCDVLTIGQYLAPSKEHHEVVEYIHPEQFALYKEKALELGFKYVASAPFVRSSYNAFEAMDSLKQ</sequence>
<dbReference type="InterPro" id="IPR031691">
    <property type="entry name" value="LIAS_N"/>
</dbReference>
<dbReference type="Gene3D" id="3.20.20.70">
    <property type="entry name" value="Aldolase class I"/>
    <property type="match status" value="1"/>
</dbReference>
<dbReference type="SMART" id="SM00729">
    <property type="entry name" value="Elp3"/>
    <property type="match status" value="1"/>
</dbReference>
<dbReference type="Pfam" id="PF16881">
    <property type="entry name" value="LIAS_N"/>
    <property type="match status" value="1"/>
</dbReference>
<protein>
    <recommendedName>
        <fullName evidence="9">Lipoyl synthase</fullName>
        <ecNumber evidence="9">2.8.1.8</ecNumber>
    </recommendedName>
    <alternativeName>
        <fullName evidence="9">Lip-syn</fullName>
        <shortName evidence="9">LS</shortName>
    </alternativeName>
    <alternativeName>
        <fullName evidence="9">Lipoate synthase</fullName>
    </alternativeName>
    <alternativeName>
        <fullName evidence="9">Lipoic acid synthase</fullName>
    </alternativeName>
    <alternativeName>
        <fullName evidence="9">Sulfur insertion protein LipA</fullName>
    </alternativeName>
</protein>
<dbReference type="NCBIfam" id="NF009544">
    <property type="entry name" value="PRK12928.1"/>
    <property type="match status" value="1"/>
</dbReference>
<evidence type="ECO:0000256" key="9">
    <source>
        <dbReference type="HAMAP-Rule" id="MF_00206"/>
    </source>
</evidence>
<keyword evidence="4 9" id="KW-0949">S-adenosyl-L-methionine</keyword>
<dbReference type="CDD" id="cd01335">
    <property type="entry name" value="Radical_SAM"/>
    <property type="match status" value="1"/>
</dbReference>
<reference evidence="11" key="1">
    <citation type="submission" date="2021-03" db="EMBL/GenBank/DDBJ databases">
        <title>Alkalibacter marinus sp. nov., isolated from tidal flat sediment.</title>
        <authorList>
            <person name="Namirimu T."/>
            <person name="Yang J.-A."/>
            <person name="Yang S.-H."/>
            <person name="Kim Y.-J."/>
            <person name="Kwon K.K."/>
        </authorList>
    </citation>
    <scope>NUCLEOTIDE SEQUENCE</scope>
    <source>
        <strain evidence="11">ES005</strain>
    </source>
</reference>
<dbReference type="Pfam" id="PF04055">
    <property type="entry name" value="Radical_SAM"/>
    <property type="match status" value="1"/>
</dbReference>
<dbReference type="NCBIfam" id="TIGR00510">
    <property type="entry name" value="lipA"/>
    <property type="match status" value="1"/>
</dbReference>
<comment type="function">
    <text evidence="9">Catalyzes the radical-mediated insertion of two sulfur atoms into the C-6 and C-8 positions of the octanoyl moiety bound to the lipoyl domains of lipoate-dependent enzymes, thereby converting the octanoylated domains into lipoylated derivatives.</text>
</comment>
<dbReference type="AlphaFoldDB" id="A0A974XH30"/>
<dbReference type="SFLD" id="SFLDF00271">
    <property type="entry name" value="lipoyl_synthase"/>
    <property type="match status" value="1"/>
</dbReference>
<dbReference type="GO" id="GO:0016992">
    <property type="term" value="F:lipoate synthase activity"/>
    <property type="evidence" value="ECO:0007669"/>
    <property type="project" value="UniProtKB-UniRule"/>
</dbReference>
<comment type="cofactor">
    <cofactor evidence="9">
        <name>[4Fe-4S] cluster</name>
        <dbReference type="ChEBI" id="CHEBI:49883"/>
    </cofactor>
    <text evidence="9">Binds 2 [4Fe-4S] clusters per subunit. One cluster is coordinated with 3 cysteines and an exchangeable S-adenosyl-L-methionine.</text>
</comment>
<evidence type="ECO:0000259" key="10">
    <source>
        <dbReference type="PROSITE" id="PS51918"/>
    </source>
</evidence>
<feature type="binding site" evidence="9">
    <location>
        <position position="61"/>
    </location>
    <ligand>
        <name>[4Fe-4S] cluster</name>
        <dbReference type="ChEBI" id="CHEBI:49883"/>
        <label>2</label>
        <note>4Fe-4S-S-AdoMet</note>
    </ligand>
</feature>
<feature type="binding site" evidence="9">
    <location>
        <position position="40"/>
    </location>
    <ligand>
        <name>[4Fe-4S] cluster</name>
        <dbReference type="ChEBI" id="CHEBI:49883"/>
        <label>1</label>
    </ligand>
</feature>
<dbReference type="EC" id="2.8.1.8" evidence="9"/>
<feature type="binding site" evidence="9">
    <location>
        <position position="68"/>
    </location>
    <ligand>
        <name>[4Fe-4S] cluster</name>
        <dbReference type="ChEBI" id="CHEBI:49883"/>
        <label>2</label>
        <note>4Fe-4S-S-AdoMet</note>
    </ligand>
</feature>
<feature type="binding site" evidence="9">
    <location>
        <position position="274"/>
    </location>
    <ligand>
        <name>[4Fe-4S] cluster</name>
        <dbReference type="ChEBI" id="CHEBI:49883"/>
        <label>1</label>
    </ligand>
</feature>
<evidence type="ECO:0000256" key="2">
    <source>
        <dbReference type="ARBA" id="ARBA00022490"/>
    </source>
</evidence>
<evidence type="ECO:0000256" key="5">
    <source>
        <dbReference type="ARBA" id="ARBA00022723"/>
    </source>
</evidence>
<feature type="binding site" evidence="9">
    <location>
        <position position="65"/>
    </location>
    <ligand>
        <name>[4Fe-4S] cluster</name>
        <dbReference type="ChEBI" id="CHEBI:49883"/>
        <label>2</label>
        <note>4Fe-4S-S-AdoMet</note>
    </ligand>
</feature>
<dbReference type="InterPro" id="IPR013785">
    <property type="entry name" value="Aldolase_TIM"/>
</dbReference>
<dbReference type="SFLD" id="SFLDS00029">
    <property type="entry name" value="Radical_SAM"/>
    <property type="match status" value="1"/>
</dbReference>
<evidence type="ECO:0000256" key="3">
    <source>
        <dbReference type="ARBA" id="ARBA00022679"/>
    </source>
</evidence>
<keyword evidence="2 9" id="KW-0963">Cytoplasm</keyword>
<comment type="catalytic activity">
    <reaction evidence="8 9">
        <text>[[Fe-S] cluster scaffold protein carrying a second [4Fe-4S](2+) cluster] + N(6)-octanoyl-L-lysyl-[protein] + 2 oxidized [2Fe-2S]-[ferredoxin] + 2 S-adenosyl-L-methionine + 4 H(+) = [[Fe-S] cluster scaffold protein] + N(6)-[(R)-dihydrolipoyl]-L-lysyl-[protein] + 4 Fe(3+) + 2 hydrogen sulfide + 2 5'-deoxyadenosine + 2 L-methionine + 2 reduced [2Fe-2S]-[ferredoxin]</text>
        <dbReference type="Rhea" id="RHEA:16585"/>
        <dbReference type="Rhea" id="RHEA-COMP:9928"/>
        <dbReference type="Rhea" id="RHEA-COMP:10000"/>
        <dbReference type="Rhea" id="RHEA-COMP:10001"/>
        <dbReference type="Rhea" id="RHEA-COMP:10475"/>
        <dbReference type="Rhea" id="RHEA-COMP:14568"/>
        <dbReference type="Rhea" id="RHEA-COMP:14569"/>
        <dbReference type="ChEBI" id="CHEBI:15378"/>
        <dbReference type="ChEBI" id="CHEBI:17319"/>
        <dbReference type="ChEBI" id="CHEBI:29034"/>
        <dbReference type="ChEBI" id="CHEBI:29919"/>
        <dbReference type="ChEBI" id="CHEBI:33722"/>
        <dbReference type="ChEBI" id="CHEBI:33737"/>
        <dbReference type="ChEBI" id="CHEBI:33738"/>
        <dbReference type="ChEBI" id="CHEBI:57844"/>
        <dbReference type="ChEBI" id="CHEBI:59789"/>
        <dbReference type="ChEBI" id="CHEBI:78809"/>
        <dbReference type="ChEBI" id="CHEBI:83100"/>
        <dbReference type="EC" id="2.8.1.8"/>
    </reaction>
</comment>
<feature type="domain" description="Radical SAM core" evidence="10">
    <location>
        <begin position="47"/>
        <end position="263"/>
    </location>
</feature>
<dbReference type="Proteomes" id="UP000663499">
    <property type="component" value="Chromosome"/>
</dbReference>
<dbReference type="InterPro" id="IPR003698">
    <property type="entry name" value="Lipoyl_synth"/>
</dbReference>
<dbReference type="InterPro" id="IPR006638">
    <property type="entry name" value="Elp3/MiaA/NifB-like_rSAM"/>
</dbReference>
<dbReference type="InterPro" id="IPR058240">
    <property type="entry name" value="rSAM_sf"/>
</dbReference>
<keyword evidence="5 9" id="KW-0479">Metal-binding</keyword>
<dbReference type="GO" id="GO:0009249">
    <property type="term" value="P:protein lipoylation"/>
    <property type="evidence" value="ECO:0007669"/>
    <property type="project" value="UniProtKB-UniRule"/>
</dbReference>
<evidence type="ECO:0000313" key="11">
    <source>
        <dbReference type="EMBL" id="QSX08510.1"/>
    </source>
</evidence>
<accession>A0A974XH30</accession>
<dbReference type="GO" id="GO:0051539">
    <property type="term" value="F:4 iron, 4 sulfur cluster binding"/>
    <property type="evidence" value="ECO:0007669"/>
    <property type="project" value="UniProtKB-UniRule"/>
</dbReference>
<dbReference type="SFLD" id="SFLDG01058">
    <property type="entry name" value="lipoyl_synthase_like"/>
    <property type="match status" value="1"/>
</dbReference>
<name>A0A974XH30_9FIRM</name>
<comment type="pathway">
    <text evidence="9">Protein modification; protein lipoylation via endogenous pathway; protein N(6)-(lipoyl)lysine from octanoyl-[acyl-carrier-protein]: step 2/2.</text>
</comment>
<evidence type="ECO:0000256" key="4">
    <source>
        <dbReference type="ARBA" id="ARBA00022691"/>
    </source>
</evidence>
<dbReference type="GO" id="GO:0046872">
    <property type="term" value="F:metal ion binding"/>
    <property type="evidence" value="ECO:0007669"/>
    <property type="project" value="UniProtKB-KW"/>
</dbReference>
<dbReference type="PANTHER" id="PTHR10949">
    <property type="entry name" value="LIPOYL SYNTHASE"/>
    <property type="match status" value="1"/>
</dbReference>
<evidence type="ECO:0000313" key="12">
    <source>
        <dbReference type="Proteomes" id="UP000663499"/>
    </source>
</evidence>
<dbReference type="HAMAP" id="MF_00206">
    <property type="entry name" value="Lipoyl_synth"/>
    <property type="match status" value="1"/>
</dbReference>
<dbReference type="NCBIfam" id="NF004019">
    <property type="entry name" value="PRK05481.1"/>
    <property type="match status" value="1"/>
</dbReference>
<dbReference type="InterPro" id="IPR007197">
    <property type="entry name" value="rSAM"/>
</dbReference>
<evidence type="ECO:0000256" key="8">
    <source>
        <dbReference type="ARBA" id="ARBA00047326"/>
    </source>
</evidence>
<proteinExistence type="inferred from homology"/>
<dbReference type="PROSITE" id="PS51918">
    <property type="entry name" value="RADICAL_SAM"/>
    <property type="match status" value="1"/>
</dbReference>
<dbReference type="EMBL" id="CP071444">
    <property type="protein sequence ID" value="QSX08510.1"/>
    <property type="molecule type" value="Genomic_DNA"/>
</dbReference>
<evidence type="ECO:0000256" key="7">
    <source>
        <dbReference type="ARBA" id="ARBA00023014"/>
    </source>
</evidence>
<dbReference type="FunFam" id="3.20.20.70:FF:000040">
    <property type="entry name" value="Lipoyl synthase"/>
    <property type="match status" value="1"/>
</dbReference>
<feature type="binding site" evidence="9">
    <location>
        <position position="46"/>
    </location>
    <ligand>
        <name>[4Fe-4S] cluster</name>
        <dbReference type="ChEBI" id="CHEBI:49883"/>
        <label>1</label>
    </ligand>
</feature>
<evidence type="ECO:0000256" key="1">
    <source>
        <dbReference type="ARBA" id="ARBA00022485"/>
    </source>
</evidence>
<dbReference type="KEGG" id="alka:J0B03_12135"/>
<dbReference type="SUPFAM" id="SSF102114">
    <property type="entry name" value="Radical SAM enzymes"/>
    <property type="match status" value="1"/>
</dbReference>
<gene>
    <name evidence="9 11" type="primary">lipA</name>
    <name evidence="11" type="ORF">J0B03_12135</name>
</gene>